<organism evidence="1 2">
    <name type="scientific">Solanum tuberosum</name>
    <name type="common">Potato</name>
    <dbReference type="NCBI Taxonomy" id="4113"/>
    <lineage>
        <taxon>Eukaryota</taxon>
        <taxon>Viridiplantae</taxon>
        <taxon>Streptophyta</taxon>
        <taxon>Embryophyta</taxon>
        <taxon>Tracheophyta</taxon>
        <taxon>Spermatophyta</taxon>
        <taxon>Magnoliopsida</taxon>
        <taxon>eudicotyledons</taxon>
        <taxon>Gunneridae</taxon>
        <taxon>Pentapetalae</taxon>
        <taxon>asterids</taxon>
        <taxon>lamiids</taxon>
        <taxon>Solanales</taxon>
        <taxon>Solanaceae</taxon>
        <taxon>Solanoideae</taxon>
        <taxon>Solaneae</taxon>
        <taxon>Solanum</taxon>
    </lineage>
</organism>
<evidence type="ECO:0000313" key="2">
    <source>
        <dbReference type="Proteomes" id="UP000826656"/>
    </source>
</evidence>
<keyword evidence="2" id="KW-1185">Reference proteome</keyword>
<protein>
    <submittedName>
        <fullName evidence="1">Uncharacterized protein</fullName>
    </submittedName>
</protein>
<dbReference type="EMBL" id="JAIVGD010000028">
    <property type="protein sequence ID" value="KAH0737271.1"/>
    <property type="molecule type" value="Genomic_DNA"/>
</dbReference>
<comment type="caution">
    <text evidence="1">The sequence shown here is derived from an EMBL/GenBank/DDBJ whole genome shotgun (WGS) entry which is preliminary data.</text>
</comment>
<name>A0ABQ7TRV1_SOLTU</name>
<accession>A0ABQ7TRV1</accession>
<evidence type="ECO:0000313" key="1">
    <source>
        <dbReference type="EMBL" id="KAH0737271.1"/>
    </source>
</evidence>
<gene>
    <name evidence="1" type="ORF">KY290_035976</name>
</gene>
<dbReference type="Proteomes" id="UP000826656">
    <property type="component" value="Unassembled WGS sequence"/>
</dbReference>
<proteinExistence type="predicted"/>
<sequence length="64" mass="7708">MAYLEALRCRGNLTGPPPPPSWIISLYLRVVDIRSSRSGLYAIPWRVRLYRRIYYRQTHPWFEV</sequence>
<reference evidence="1 2" key="1">
    <citation type="journal article" date="2021" name="bioRxiv">
        <title>Chromosome-scale and haplotype-resolved genome assembly of a tetraploid potato cultivar.</title>
        <authorList>
            <person name="Sun H."/>
            <person name="Jiao W.-B."/>
            <person name="Krause K."/>
            <person name="Campoy J.A."/>
            <person name="Goel M."/>
            <person name="Folz-Donahue K."/>
            <person name="Kukat C."/>
            <person name="Huettel B."/>
            <person name="Schneeberger K."/>
        </authorList>
    </citation>
    <scope>NUCLEOTIDE SEQUENCE [LARGE SCALE GENOMIC DNA]</scope>
    <source>
        <strain evidence="1">SolTubOtavaFocal</strain>
        <tissue evidence="1">Leaves</tissue>
    </source>
</reference>